<dbReference type="AlphaFoldDB" id="A0A8K2AGY1"/>
<dbReference type="EMBL" id="WVIC01000005">
    <property type="protein sequence ID" value="NCJ05594.1"/>
    <property type="molecule type" value="Genomic_DNA"/>
</dbReference>
<evidence type="ECO:0000259" key="1">
    <source>
        <dbReference type="Pfam" id="PF14261"/>
    </source>
</evidence>
<sequence>MPKSADIGGKRLISLAPDAWVKWVTQSPDVVSLDFLDAEFQWVSRQNDVLIRAYSPTLGHFLIPNELQLRFSARMPLRLRAYAALAQEKFDLPVYPVLINILPPPESVLIPSRFESEFLGLHARQDFRVINLWQVPANLVFEQSLSTLLPFVPVLQGGDQVPVIQQALLQLRQDQAISELEPLLAFFASFVLESDLVRQVMRWDMAVLQESPWYQEIEQKGVAKGELSLVLRLLSRRVGELSPDTQAQIRSLALPQVEALGEALLDFSSLQDLHRWLQTQV</sequence>
<keyword evidence="3" id="KW-1185">Reference proteome</keyword>
<dbReference type="Pfam" id="PF14261">
    <property type="entry name" value="DUF4351"/>
    <property type="match status" value="1"/>
</dbReference>
<dbReference type="PANTHER" id="PTHR34613:SF1">
    <property type="entry name" value="SLL6017 PROTEIN"/>
    <property type="match status" value="1"/>
</dbReference>
<comment type="caution">
    <text evidence="2">The sequence shown here is derived from an EMBL/GenBank/DDBJ whole genome shotgun (WGS) entry which is preliminary data.</text>
</comment>
<reference evidence="2" key="1">
    <citation type="submission" date="2019-12" db="EMBL/GenBank/DDBJ databases">
        <title>High-Quality draft genome sequences of three cyanobacteria isolated from the limestone walls of the Old Cathedral of Coimbra.</title>
        <authorList>
            <person name="Tiago I."/>
            <person name="Soares F."/>
            <person name="Portugal A."/>
        </authorList>
    </citation>
    <scope>NUCLEOTIDE SEQUENCE [LARGE SCALE GENOMIC DNA]</scope>
    <source>
        <strain evidence="2">C</strain>
    </source>
</reference>
<evidence type="ECO:0000313" key="2">
    <source>
        <dbReference type="EMBL" id="NCJ05594.1"/>
    </source>
</evidence>
<accession>A0A8K2AGY1</accession>
<gene>
    <name evidence="2" type="ORF">GS597_03540</name>
</gene>
<protein>
    <submittedName>
        <fullName evidence="2">DUF4351 domain-containing protein</fullName>
    </submittedName>
</protein>
<dbReference type="RefSeq" id="WP_161824075.1">
    <property type="nucleotide sequence ID" value="NZ_WVIC01000005.1"/>
</dbReference>
<name>A0A8K2AGY1_9CYAN</name>
<proteinExistence type="predicted"/>
<dbReference type="Proteomes" id="UP000607397">
    <property type="component" value="Unassembled WGS sequence"/>
</dbReference>
<organism evidence="2 3">
    <name type="scientific">Petrachloros mirabilis ULC683</name>
    <dbReference type="NCBI Taxonomy" id="2781853"/>
    <lineage>
        <taxon>Bacteria</taxon>
        <taxon>Bacillati</taxon>
        <taxon>Cyanobacteriota</taxon>
        <taxon>Cyanophyceae</taxon>
        <taxon>Synechococcales</taxon>
        <taxon>Petrachlorosaceae</taxon>
        <taxon>Petrachloros</taxon>
        <taxon>Petrachloros mirabilis</taxon>
    </lineage>
</organism>
<feature type="domain" description="DUF4351" evidence="1">
    <location>
        <begin position="219"/>
        <end position="277"/>
    </location>
</feature>
<evidence type="ECO:0000313" key="3">
    <source>
        <dbReference type="Proteomes" id="UP000607397"/>
    </source>
</evidence>
<dbReference type="PANTHER" id="PTHR34613">
    <property type="entry name" value="SLL0800 PROTEIN"/>
    <property type="match status" value="1"/>
</dbReference>
<dbReference type="InterPro" id="IPR025587">
    <property type="entry name" value="DUF4351"/>
</dbReference>